<dbReference type="EMBL" id="JAIKTU010000011">
    <property type="protein sequence ID" value="MBY0756571.1"/>
    <property type="molecule type" value="Genomic_DNA"/>
</dbReference>
<accession>A0ABS7L0J3</accession>
<keyword evidence="5 6" id="KW-0472">Membrane</keyword>
<reference evidence="7 8" key="1">
    <citation type="journal article" date="2021" name="Cell Host Microbe">
        <title>in vivo commensal control of Clostridioides difficile virulence.</title>
        <authorList>
            <person name="Girinathan B.P."/>
            <person name="Dibenedetto N."/>
            <person name="Worley J.N."/>
            <person name="Peltier J."/>
            <person name="Arrieta-Ortiz M.L."/>
            <person name="Rupa Christinal Immanuel S."/>
            <person name="Lavin R."/>
            <person name="Delaney M.L."/>
            <person name="Cummins C."/>
            <person name="Hoffmann M."/>
            <person name="Luo Y."/>
            <person name="Gonzalez-Escalona N."/>
            <person name="Allard M."/>
            <person name="Onderdonk A.B."/>
            <person name="Gerber G.K."/>
            <person name="Sonenshein A.L."/>
            <person name="Baliga N."/>
            <person name="Dupuy B."/>
            <person name="Bry L."/>
        </authorList>
    </citation>
    <scope>NUCLEOTIDE SEQUENCE [LARGE SCALE GENOMIC DNA]</scope>
    <source>
        <strain evidence="7 8">DSM 599</strain>
    </source>
</reference>
<dbReference type="PANTHER" id="PTHR10057">
    <property type="entry name" value="PERIPHERAL-TYPE BENZODIAZEPINE RECEPTOR"/>
    <property type="match status" value="1"/>
</dbReference>
<evidence type="ECO:0000256" key="2">
    <source>
        <dbReference type="ARBA" id="ARBA00007524"/>
    </source>
</evidence>
<evidence type="ECO:0000256" key="6">
    <source>
        <dbReference type="SAM" id="Phobius"/>
    </source>
</evidence>
<organism evidence="7 8">
    <name type="scientific">Clostridium sardiniense</name>
    <name type="common">Clostridium absonum</name>
    <dbReference type="NCBI Taxonomy" id="29369"/>
    <lineage>
        <taxon>Bacteria</taxon>
        <taxon>Bacillati</taxon>
        <taxon>Bacillota</taxon>
        <taxon>Clostridia</taxon>
        <taxon>Eubacteriales</taxon>
        <taxon>Clostridiaceae</taxon>
        <taxon>Clostridium</taxon>
    </lineage>
</organism>
<protein>
    <submittedName>
        <fullName evidence="7">Tryptophan-rich sensory protein</fullName>
    </submittedName>
</protein>
<dbReference type="RefSeq" id="WP_221861807.1">
    <property type="nucleotide sequence ID" value="NZ_JAIKTU010000011.1"/>
</dbReference>
<comment type="caution">
    <text evidence="7">The sequence shown here is derived from an EMBL/GenBank/DDBJ whole genome shotgun (WGS) entry which is preliminary data.</text>
</comment>
<gene>
    <name evidence="7" type="ORF">K5V21_14070</name>
</gene>
<dbReference type="InterPro" id="IPR004307">
    <property type="entry name" value="TspO_MBR"/>
</dbReference>
<feature type="transmembrane region" description="Helical" evidence="6">
    <location>
        <begin position="110"/>
        <end position="130"/>
    </location>
</feature>
<comment type="subcellular location">
    <subcellularLocation>
        <location evidence="1">Membrane</location>
        <topology evidence="1">Multi-pass membrane protein</topology>
    </subcellularLocation>
</comment>
<proteinExistence type="inferred from homology"/>
<evidence type="ECO:0000313" key="7">
    <source>
        <dbReference type="EMBL" id="MBY0756571.1"/>
    </source>
</evidence>
<dbReference type="PIRSF" id="PIRSF005859">
    <property type="entry name" value="PBR"/>
    <property type="match status" value="1"/>
</dbReference>
<evidence type="ECO:0000256" key="1">
    <source>
        <dbReference type="ARBA" id="ARBA00004141"/>
    </source>
</evidence>
<dbReference type="Gene3D" id="1.20.1260.100">
    <property type="entry name" value="TspO/MBR protein"/>
    <property type="match status" value="1"/>
</dbReference>
<keyword evidence="4 6" id="KW-1133">Transmembrane helix</keyword>
<keyword evidence="3 6" id="KW-0812">Transmembrane</keyword>
<evidence type="ECO:0000256" key="5">
    <source>
        <dbReference type="ARBA" id="ARBA00023136"/>
    </source>
</evidence>
<dbReference type="InterPro" id="IPR038330">
    <property type="entry name" value="TspO/MBR-related_sf"/>
</dbReference>
<dbReference type="Pfam" id="PF03073">
    <property type="entry name" value="TspO_MBR"/>
    <property type="match status" value="1"/>
</dbReference>
<sequence>MKNIFKVNDKFKLIPLIISILIPVGGGVLVGYITKDSMALYETLAKPKFSPPGWLFGIVWPILYIIIGFALYRVYMTLKEEKRSYGILIVYFIQLLINFLWPILFFNLKLYGLSAINIIILIILIIICIIKFIKIDKISSVLLIPYLIWCGYAAYLNIVIWMINEM</sequence>
<keyword evidence="8" id="KW-1185">Reference proteome</keyword>
<feature type="transmembrane region" description="Helical" evidence="6">
    <location>
        <begin position="84"/>
        <end position="104"/>
    </location>
</feature>
<evidence type="ECO:0000256" key="4">
    <source>
        <dbReference type="ARBA" id="ARBA00022989"/>
    </source>
</evidence>
<feature type="transmembrane region" description="Helical" evidence="6">
    <location>
        <begin position="142"/>
        <end position="163"/>
    </location>
</feature>
<name>A0ABS7L0J3_CLOSR</name>
<evidence type="ECO:0000256" key="3">
    <source>
        <dbReference type="ARBA" id="ARBA00022692"/>
    </source>
</evidence>
<dbReference type="Proteomes" id="UP001299068">
    <property type="component" value="Unassembled WGS sequence"/>
</dbReference>
<feature type="transmembrane region" description="Helical" evidence="6">
    <location>
        <begin position="12"/>
        <end position="33"/>
    </location>
</feature>
<evidence type="ECO:0000313" key="8">
    <source>
        <dbReference type="Proteomes" id="UP001299068"/>
    </source>
</evidence>
<comment type="similarity">
    <text evidence="2">Belongs to the TspO/BZRP family.</text>
</comment>
<dbReference type="PANTHER" id="PTHR10057:SF0">
    <property type="entry name" value="TRANSLOCATOR PROTEIN"/>
    <property type="match status" value="1"/>
</dbReference>
<dbReference type="CDD" id="cd15904">
    <property type="entry name" value="TSPO_MBR"/>
    <property type="match status" value="1"/>
</dbReference>
<feature type="transmembrane region" description="Helical" evidence="6">
    <location>
        <begin position="53"/>
        <end position="72"/>
    </location>
</feature>